<dbReference type="InterPro" id="IPR036041">
    <property type="entry name" value="Ribosome-inact_prot_sf"/>
</dbReference>
<dbReference type="Gene3D" id="3.40.420.10">
    <property type="entry name" value="Ricin (A subunit), domain 1"/>
    <property type="match status" value="2"/>
</dbReference>
<accession>A0A175YDS3</accession>
<dbReference type="EMBL" id="CP093351">
    <property type="protein sequence ID" value="WOH13889.1"/>
    <property type="molecule type" value="Genomic_DNA"/>
</dbReference>
<dbReference type="EC" id="3.2.2.22" evidence="3"/>
<dbReference type="Gramene" id="KZM81450">
    <property type="protein sequence ID" value="KZM81450"/>
    <property type="gene ID" value="DCAR_029063"/>
</dbReference>
<protein>
    <recommendedName>
        <fullName evidence="3">rRNA N-glycosylase</fullName>
        <ecNumber evidence="3">3.2.2.22</ecNumber>
    </recommendedName>
    <alternativeName>
        <fullName evidence="8">rRNA N-glycosidase</fullName>
    </alternativeName>
</protein>
<dbReference type="InterPro" id="IPR001574">
    <property type="entry name" value="Ribosome_inactivat_prot"/>
</dbReference>
<evidence type="ECO:0000256" key="4">
    <source>
        <dbReference type="ARBA" id="ARBA00022656"/>
    </source>
</evidence>
<dbReference type="Proteomes" id="UP000077755">
    <property type="component" value="Chromosome 9"/>
</dbReference>
<proteinExistence type="inferred from homology"/>
<evidence type="ECO:0000256" key="2">
    <source>
        <dbReference type="ARBA" id="ARBA00008544"/>
    </source>
</evidence>
<gene>
    <name evidence="10" type="ORF">DCAR_029063</name>
    <name evidence="11" type="ORF">DCAR_0933402</name>
</gene>
<keyword evidence="4 9" id="KW-0800">Toxin</keyword>
<evidence type="ECO:0000256" key="9">
    <source>
        <dbReference type="RuleBase" id="RU004915"/>
    </source>
</evidence>
<dbReference type="GO" id="GO:0006952">
    <property type="term" value="P:defense response"/>
    <property type="evidence" value="ECO:0007669"/>
    <property type="project" value="UniProtKB-KW"/>
</dbReference>
<organism evidence="10">
    <name type="scientific">Daucus carota subsp. sativus</name>
    <name type="common">Carrot</name>
    <dbReference type="NCBI Taxonomy" id="79200"/>
    <lineage>
        <taxon>Eukaryota</taxon>
        <taxon>Viridiplantae</taxon>
        <taxon>Streptophyta</taxon>
        <taxon>Embryophyta</taxon>
        <taxon>Tracheophyta</taxon>
        <taxon>Spermatophyta</taxon>
        <taxon>Magnoliopsida</taxon>
        <taxon>eudicotyledons</taxon>
        <taxon>Gunneridae</taxon>
        <taxon>Pentapetalae</taxon>
        <taxon>asterids</taxon>
        <taxon>campanulids</taxon>
        <taxon>Apiales</taxon>
        <taxon>Apiaceae</taxon>
        <taxon>Apioideae</taxon>
        <taxon>Scandiceae</taxon>
        <taxon>Daucinae</taxon>
        <taxon>Daucus</taxon>
        <taxon>Daucus sect. Daucus</taxon>
    </lineage>
</organism>
<evidence type="ECO:0000313" key="11">
    <source>
        <dbReference type="EMBL" id="WOH13889.1"/>
    </source>
</evidence>
<reference evidence="11" key="2">
    <citation type="submission" date="2022-03" db="EMBL/GenBank/DDBJ databases">
        <title>Draft title - Genomic analysis of global carrot germplasm unveils the trajectory of domestication and the origin of high carotenoid orange carrot.</title>
        <authorList>
            <person name="Iorizzo M."/>
            <person name="Ellison S."/>
            <person name="Senalik D."/>
            <person name="Macko-Podgorni A."/>
            <person name="Grzebelus D."/>
            <person name="Bostan H."/>
            <person name="Rolling W."/>
            <person name="Curaba J."/>
            <person name="Simon P."/>
        </authorList>
    </citation>
    <scope>NUCLEOTIDE SEQUENCE</scope>
    <source>
        <tissue evidence="11">Leaf</tissue>
    </source>
</reference>
<keyword evidence="7 9" id="KW-0652">Protein synthesis inhibitor</keyword>
<dbReference type="AlphaFoldDB" id="A0A175YDS3"/>
<evidence type="ECO:0000256" key="5">
    <source>
        <dbReference type="ARBA" id="ARBA00022801"/>
    </source>
</evidence>
<evidence type="ECO:0000313" key="12">
    <source>
        <dbReference type="Proteomes" id="UP000077755"/>
    </source>
</evidence>
<dbReference type="EMBL" id="LNRQ01000009">
    <property type="protein sequence ID" value="KZM81450.1"/>
    <property type="molecule type" value="Genomic_DNA"/>
</dbReference>
<evidence type="ECO:0000256" key="8">
    <source>
        <dbReference type="ARBA" id="ARBA00030788"/>
    </source>
</evidence>
<keyword evidence="6 9" id="KW-0611">Plant defense</keyword>
<sequence>MANTTKHNEFSSEPLTLYLDNEDGDEYEEFIGSLIKKFPLSDVKRDFKSLDDVGFHEEFLDIDLKPKIEKCFESQLLGGKAPDTDMKRVRRTYKKDELTDKNGKADWLFQLRLKHDDRDLDILIKKNNLYLVGYKGKYKEKDGKVSAENWIVLDGKNHKKVAASVRLLTPESNLYENLIQRLDNFQGIAKREQGRNIKYAQEKLTELKLNIERYHSNPEENGDFKRVSTLLKMVPNEITREHVETELEGDDNKAARDFLNHLKKPQADHILAEKLIKKLQKIHDSPRKPFSQESLILWGKVFKKKVAILRSLTAGKMDTDGVKETENWREEHEALFKLKKMLKKNFDIVDGPPETNPTNDETREGFFSKKTKLKEQYHKAVNEEKQAKFYKELKEKYNVFNFMMQSVRADAEIKAVKDRLAEVKLNRLAFTEAVEYLTKSSFGENERETANHIIKLAIMICEAARFPHVKEHVSNNYLETTHKVTYCFFI</sequence>
<evidence type="ECO:0000313" key="10">
    <source>
        <dbReference type="EMBL" id="KZM81450.1"/>
    </source>
</evidence>
<dbReference type="InterPro" id="IPR016138">
    <property type="entry name" value="Ribosome_inactivat_prot_sub1"/>
</dbReference>
<evidence type="ECO:0000256" key="6">
    <source>
        <dbReference type="ARBA" id="ARBA00022821"/>
    </source>
</evidence>
<name>A0A175YDS3_DAUCS</name>
<dbReference type="Pfam" id="PF00161">
    <property type="entry name" value="RIP"/>
    <property type="match status" value="1"/>
</dbReference>
<dbReference type="GO" id="GO:0030598">
    <property type="term" value="F:rRNA N-glycosylase activity"/>
    <property type="evidence" value="ECO:0007669"/>
    <property type="project" value="UniProtKB-EC"/>
</dbReference>
<dbReference type="GO" id="GO:0017148">
    <property type="term" value="P:negative regulation of translation"/>
    <property type="evidence" value="ECO:0007669"/>
    <property type="project" value="UniProtKB-KW"/>
</dbReference>
<comment type="catalytic activity">
    <reaction evidence="1 9">
        <text>Endohydrolysis of the N-glycosidic bond at one specific adenosine on the 28S rRNA.</text>
        <dbReference type="EC" id="3.2.2.22"/>
    </reaction>
</comment>
<evidence type="ECO:0000256" key="1">
    <source>
        <dbReference type="ARBA" id="ARBA00000237"/>
    </source>
</evidence>
<keyword evidence="12" id="KW-1185">Reference proteome</keyword>
<keyword evidence="5 9" id="KW-0378">Hydrolase</keyword>
<dbReference type="GO" id="GO:0090729">
    <property type="term" value="F:toxin activity"/>
    <property type="evidence" value="ECO:0007669"/>
    <property type="project" value="UniProtKB-KW"/>
</dbReference>
<dbReference type="SUPFAM" id="SSF56371">
    <property type="entry name" value="Ribosome inactivating proteins (RIP)"/>
    <property type="match status" value="1"/>
</dbReference>
<comment type="similarity">
    <text evidence="2">Belongs to the ribosome-inactivating protein family. Type 1 RIP subfamily.</text>
</comment>
<dbReference type="PANTHER" id="PTHR33453:SF9">
    <property type="entry name" value="ALBUMIN B-32"/>
    <property type="match status" value="1"/>
</dbReference>
<reference evidence="10" key="1">
    <citation type="journal article" date="2016" name="Nat. Genet.">
        <title>A high-quality carrot genome assembly provides new insights into carotenoid accumulation and asterid genome evolution.</title>
        <authorList>
            <person name="Iorizzo M."/>
            <person name="Ellison S."/>
            <person name="Senalik D."/>
            <person name="Zeng P."/>
            <person name="Satapoomin P."/>
            <person name="Huang J."/>
            <person name="Bowman M."/>
            <person name="Iovene M."/>
            <person name="Sanseverino W."/>
            <person name="Cavagnaro P."/>
            <person name="Yildiz M."/>
            <person name="Macko-Podgorni A."/>
            <person name="Moranska E."/>
            <person name="Grzebelus E."/>
            <person name="Grzebelus D."/>
            <person name="Ashrafi H."/>
            <person name="Zheng Z."/>
            <person name="Cheng S."/>
            <person name="Spooner D."/>
            <person name="Van Deynze A."/>
            <person name="Simon P."/>
        </authorList>
    </citation>
    <scope>NUCLEOTIDE SEQUENCE [LARGE SCALE GENOMIC DNA]</scope>
    <source>
        <tissue evidence="10">Leaf</tissue>
    </source>
</reference>
<evidence type="ECO:0000256" key="3">
    <source>
        <dbReference type="ARBA" id="ARBA00012001"/>
    </source>
</evidence>
<dbReference type="PANTHER" id="PTHR33453">
    <property type="match status" value="1"/>
</dbReference>
<evidence type="ECO:0000256" key="7">
    <source>
        <dbReference type="ARBA" id="ARBA00023193"/>
    </source>
</evidence>